<organism evidence="1 2">
    <name type="scientific">Ilyodon furcidens</name>
    <name type="common">goldbreast splitfin</name>
    <dbReference type="NCBI Taxonomy" id="33524"/>
    <lineage>
        <taxon>Eukaryota</taxon>
        <taxon>Metazoa</taxon>
        <taxon>Chordata</taxon>
        <taxon>Craniata</taxon>
        <taxon>Vertebrata</taxon>
        <taxon>Euteleostomi</taxon>
        <taxon>Actinopterygii</taxon>
        <taxon>Neopterygii</taxon>
        <taxon>Teleostei</taxon>
        <taxon>Neoteleostei</taxon>
        <taxon>Acanthomorphata</taxon>
        <taxon>Ovalentaria</taxon>
        <taxon>Atherinomorphae</taxon>
        <taxon>Cyprinodontiformes</taxon>
        <taxon>Goodeidae</taxon>
        <taxon>Ilyodon</taxon>
    </lineage>
</organism>
<evidence type="ECO:0000313" key="2">
    <source>
        <dbReference type="Proteomes" id="UP001482620"/>
    </source>
</evidence>
<accession>A0ABV0T6Z4</accession>
<sequence length="92" mass="10478">MLAFHRSEDLCTNTLPASKNYDAVMFKALRWTGDLSMCLPHLTCSLLEMSTSSTVSQYGRSRCPRRWMKIFSLFFPLLLSSVTPASPRCDPR</sequence>
<evidence type="ECO:0000313" key="1">
    <source>
        <dbReference type="EMBL" id="MEQ2227841.1"/>
    </source>
</evidence>
<dbReference type="EMBL" id="JAHRIQ010023288">
    <property type="protein sequence ID" value="MEQ2227841.1"/>
    <property type="molecule type" value="Genomic_DNA"/>
</dbReference>
<proteinExistence type="predicted"/>
<dbReference type="Proteomes" id="UP001482620">
    <property type="component" value="Unassembled WGS sequence"/>
</dbReference>
<protein>
    <submittedName>
        <fullName evidence="1">Uncharacterized protein</fullName>
    </submittedName>
</protein>
<keyword evidence="2" id="KW-1185">Reference proteome</keyword>
<name>A0ABV0T6Z4_9TELE</name>
<gene>
    <name evidence="1" type="ORF">ILYODFUR_002491</name>
</gene>
<comment type="caution">
    <text evidence="1">The sequence shown here is derived from an EMBL/GenBank/DDBJ whole genome shotgun (WGS) entry which is preliminary data.</text>
</comment>
<reference evidence="1 2" key="1">
    <citation type="submission" date="2021-06" db="EMBL/GenBank/DDBJ databases">
        <authorList>
            <person name="Palmer J.M."/>
        </authorList>
    </citation>
    <scope>NUCLEOTIDE SEQUENCE [LARGE SCALE GENOMIC DNA]</scope>
    <source>
        <strain evidence="2">if_2019</strain>
        <tissue evidence="1">Muscle</tissue>
    </source>
</reference>